<dbReference type="AlphaFoldDB" id="A0A8H7E588"/>
<sequence length="65" mass="7650">MSCTERQHQYEVEAMISLAIYSVYVMPDLMAQRHIIMAQFPSYSIYRPSSRNIALQFQTQHPRKG</sequence>
<proteinExistence type="predicted"/>
<dbReference type="Proteomes" id="UP000606974">
    <property type="component" value="Unassembled WGS sequence"/>
</dbReference>
<comment type="caution">
    <text evidence="1">The sequence shown here is derived from an EMBL/GenBank/DDBJ whole genome shotgun (WGS) entry which is preliminary data.</text>
</comment>
<evidence type="ECO:0000313" key="2">
    <source>
        <dbReference type="Proteomes" id="UP000606974"/>
    </source>
</evidence>
<organism evidence="1 2">
    <name type="scientific">Endocarpon pusillum</name>
    <dbReference type="NCBI Taxonomy" id="364733"/>
    <lineage>
        <taxon>Eukaryota</taxon>
        <taxon>Fungi</taxon>
        <taxon>Dikarya</taxon>
        <taxon>Ascomycota</taxon>
        <taxon>Pezizomycotina</taxon>
        <taxon>Eurotiomycetes</taxon>
        <taxon>Chaetothyriomycetidae</taxon>
        <taxon>Verrucariales</taxon>
        <taxon>Verrucariaceae</taxon>
        <taxon>Endocarpon</taxon>
    </lineage>
</organism>
<evidence type="ECO:0000313" key="1">
    <source>
        <dbReference type="EMBL" id="KAF7510969.1"/>
    </source>
</evidence>
<gene>
    <name evidence="1" type="ORF">GJ744_005515</name>
</gene>
<dbReference type="EMBL" id="JAACFV010000024">
    <property type="protein sequence ID" value="KAF7510969.1"/>
    <property type="molecule type" value="Genomic_DNA"/>
</dbReference>
<reference evidence="1" key="1">
    <citation type="submission" date="2020-02" db="EMBL/GenBank/DDBJ databases">
        <authorList>
            <person name="Palmer J.M."/>
        </authorList>
    </citation>
    <scope>NUCLEOTIDE SEQUENCE</scope>
    <source>
        <strain evidence="1">EPUS1.4</strain>
        <tissue evidence="1">Thallus</tissue>
    </source>
</reference>
<accession>A0A8H7E588</accession>
<name>A0A8H7E588_9EURO</name>
<protein>
    <submittedName>
        <fullName evidence="1">Uncharacterized protein</fullName>
    </submittedName>
</protein>
<keyword evidence="2" id="KW-1185">Reference proteome</keyword>